<evidence type="ECO:0000313" key="1">
    <source>
        <dbReference type="EMBL" id="KAJ1185084.1"/>
    </source>
</evidence>
<dbReference type="EMBL" id="JANPWB010000005">
    <property type="protein sequence ID" value="KAJ1185084.1"/>
    <property type="molecule type" value="Genomic_DNA"/>
</dbReference>
<dbReference type="Proteomes" id="UP001066276">
    <property type="component" value="Chromosome 3_1"/>
</dbReference>
<keyword evidence="2" id="KW-1185">Reference proteome</keyword>
<dbReference type="AlphaFoldDB" id="A0AAV7U9Q1"/>
<comment type="caution">
    <text evidence="1">The sequence shown here is derived from an EMBL/GenBank/DDBJ whole genome shotgun (WGS) entry which is preliminary data.</text>
</comment>
<reference evidence="1" key="1">
    <citation type="journal article" date="2022" name="bioRxiv">
        <title>Sequencing and chromosome-scale assembly of the giantPleurodeles waltlgenome.</title>
        <authorList>
            <person name="Brown T."/>
            <person name="Elewa A."/>
            <person name="Iarovenko S."/>
            <person name="Subramanian E."/>
            <person name="Araus A.J."/>
            <person name="Petzold A."/>
            <person name="Susuki M."/>
            <person name="Suzuki K.-i.T."/>
            <person name="Hayashi T."/>
            <person name="Toyoda A."/>
            <person name="Oliveira C."/>
            <person name="Osipova E."/>
            <person name="Leigh N.D."/>
            <person name="Simon A."/>
            <person name="Yun M.H."/>
        </authorList>
    </citation>
    <scope>NUCLEOTIDE SEQUENCE</scope>
    <source>
        <strain evidence="1">20211129_DDA</strain>
        <tissue evidence="1">Liver</tissue>
    </source>
</reference>
<proteinExistence type="predicted"/>
<organism evidence="1 2">
    <name type="scientific">Pleurodeles waltl</name>
    <name type="common">Iberian ribbed newt</name>
    <dbReference type="NCBI Taxonomy" id="8319"/>
    <lineage>
        <taxon>Eukaryota</taxon>
        <taxon>Metazoa</taxon>
        <taxon>Chordata</taxon>
        <taxon>Craniata</taxon>
        <taxon>Vertebrata</taxon>
        <taxon>Euteleostomi</taxon>
        <taxon>Amphibia</taxon>
        <taxon>Batrachia</taxon>
        <taxon>Caudata</taxon>
        <taxon>Salamandroidea</taxon>
        <taxon>Salamandridae</taxon>
        <taxon>Pleurodelinae</taxon>
        <taxon>Pleurodeles</taxon>
    </lineage>
</organism>
<accession>A0AAV7U9Q1</accession>
<sequence>MSFGEALSNGAAPCSKECCIPASSLVRHTTVGLKKTGKTDPFRQLVKNRDPPVRLAIISAYSFRSVALRDRLLSQLPCSQPSWVHSLARGLQRTEKLGLVQRVSSSFAYNTKEEFSMSPP</sequence>
<evidence type="ECO:0000313" key="2">
    <source>
        <dbReference type="Proteomes" id="UP001066276"/>
    </source>
</evidence>
<name>A0AAV7U9Q1_PLEWA</name>
<protein>
    <submittedName>
        <fullName evidence="1">Uncharacterized protein</fullName>
    </submittedName>
</protein>
<gene>
    <name evidence="1" type="ORF">NDU88_001879</name>
</gene>